<dbReference type="SUPFAM" id="SSF47413">
    <property type="entry name" value="lambda repressor-like DNA-binding domains"/>
    <property type="match status" value="1"/>
</dbReference>
<accession>A0ABV9Y1W6</accession>
<keyword evidence="1" id="KW-0805">Transcription regulation</keyword>
<evidence type="ECO:0000256" key="1">
    <source>
        <dbReference type="ARBA" id="ARBA00023015"/>
    </source>
</evidence>
<evidence type="ECO:0000256" key="2">
    <source>
        <dbReference type="ARBA" id="ARBA00023125"/>
    </source>
</evidence>
<dbReference type="RefSeq" id="WP_344040721.1">
    <property type="nucleotide sequence ID" value="NZ_BAAAKE010000024.1"/>
</dbReference>
<dbReference type="InterPro" id="IPR010982">
    <property type="entry name" value="Lambda_DNA-bd_dom_sf"/>
</dbReference>
<name>A0ABV9Y1W6_9PSEU</name>
<dbReference type="SUPFAM" id="SSF53822">
    <property type="entry name" value="Periplasmic binding protein-like I"/>
    <property type="match status" value="1"/>
</dbReference>
<dbReference type="Gene3D" id="1.10.260.40">
    <property type="entry name" value="lambda repressor-like DNA-binding domains"/>
    <property type="match status" value="1"/>
</dbReference>
<dbReference type="InterPro" id="IPR028082">
    <property type="entry name" value="Peripla_BP_I"/>
</dbReference>
<dbReference type="PROSITE" id="PS50932">
    <property type="entry name" value="HTH_LACI_2"/>
    <property type="match status" value="1"/>
</dbReference>
<dbReference type="InterPro" id="IPR000843">
    <property type="entry name" value="HTH_LacI"/>
</dbReference>
<evidence type="ECO:0000256" key="3">
    <source>
        <dbReference type="ARBA" id="ARBA00023163"/>
    </source>
</evidence>
<dbReference type="SMART" id="SM00354">
    <property type="entry name" value="HTH_LACI"/>
    <property type="match status" value="1"/>
</dbReference>
<dbReference type="CDD" id="cd01392">
    <property type="entry name" value="HTH_LacI"/>
    <property type="match status" value="1"/>
</dbReference>
<keyword evidence="6" id="KW-1185">Reference proteome</keyword>
<dbReference type="Pfam" id="PF00356">
    <property type="entry name" value="LacI"/>
    <property type="match status" value="1"/>
</dbReference>
<sequence>MVTIAEVARHAGVAVSTVSYALSGKRSISPGTRRRVEASVRALGYQPRKNAHGVMLHLALPGHGALGADWLGAFLGAATATAHAGGADLLVSPSAHHRGASGVVVVAPASPPLDTSVPVVLVGGDAGAPAHSRVDLDRVAAGVRAANYLADLGHRAVAFVHSGPPEDFQHGVARGARERNVALRAHCWSTEVDQVFAHDRPTAVVASDDAALAAVLEDFQRRQLRVPEDVSVLALCSDEAARRGRWAVTSVSVSPAALGRAAVEAVLDGRPTARLLAPRLTVRASTTPVRGVSG</sequence>
<dbReference type="GO" id="GO:0003677">
    <property type="term" value="F:DNA binding"/>
    <property type="evidence" value="ECO:0007669"/>
    <property type="project" value="UniProtKB-KW"/>
</dbReference>
<gene>
    <name evidence="5" type="ORF">ACFPFM_21050</name>
</gene>
<dbReference type="CDD" id="cd06267">
    <property type="entry name" value="PBP1_LacI_sugar_binding-like"/>
    <property type="match status" value="1"/>
</dbReference>
<feature type="domain" description="HTH lacI-type" evidence="4">
    <location>
        <begin position="2"/>
        <end position="56"/>
    </location>
</feature>
<reference evidence="6" key="1">
    <citation type="journal article" date="2019" name="Int. J. Syst. Evol. Microbiol.">
        <title>The Global Catalogue of Microorganisms (GCM) 10K type strain sequencing project: providing services to taxonomists for standard genome sequencing and annotation.</title>
        <authorList>
            <consortium name="The Broad Institute Genomics Platform"/>
            <consortium name="The Broad Institute Genome Sequencing Center for Infectious Disease"/>
            <person name="Wu L."/>
            <person name="Ma J."/>
        </authorList>
    </citation>
    <scope>NUCLEOTIDE SEQUENCE [LARGE SCALE GENOMIC DNA]</scope>
    <source>
        <strain evidence="6">KCTC 12848</strain>
    </source>
</reference>
<dbReference type="Gene3D" id="3.40.50.2300">
    <property type="match status" value="2"/>
</dbReference>
<evidence type="ECO:0000313" key="5">
    <source>
        <dbReference type="EMBL" id="MFC5056233.1"/>
    </source>
</evidence>
<evidence type="ECO:0000313" key="6">
    <source>
        <dbReference type="Proteomes" id="UP001595833"/>
    </source>
</evidence>
<dbReference type="Pfam" id="PF13377">
    <property type="entry name" value="Peripla_BP_3"/>
    <property type="match status" value="1"/>
</dbReference>
<dbReference type="PANTHER" id="PTHR30146:SF153">
    <property type="entry name" value="LACTOSE OPERON REPRESSOR"/>
    <property type="match status" value="1"/>
</dbReference>
<evidence type="ECO:0000259" key="4">
    <source>
        <dbReference type="PROSITE" id="PS50932"/>
    </source>
</evidence>
<keyword evidence="2 5" id="KW-0238">DNA-binding</keyword>
<comment type="caution">
    <text evidence="5">The sequence shown here is derived from an EMBL/GenBank/DDBJ whole genome shotgun (WGS) entry which is preliminary data.</text>
</comment>
<protein>
    <submittedName>
        <fullName evidence="5">LacI family DNA-binding transcriptional regulator</fullName>
    </submittedName>
</protein>
<proteinExistence type="predicted"/>
<dbReference type="EMBL" id="JBHSJB010000018">
    <property type="protein sequence ID" value="MFC5056233.1"/>
    <property type="molecule type" value="Genomic_DNA"/>
</dbReference>
<keyword evidence="3" id="KW-0804">Transcription</keyword>
<dbReference type="PANTHER" id="PTHR30146">
    <property type="entry name" value="LACI-RELATED TRANSCRIPTIONAL REPRESSOR"/>
    <property type="match status" value="1"/>
</dbReference>
<dbReference type="InterPro" id="IPR046335">
    <property type="entry name" value="LacI/GalR-like_sensor"/>
</dbReference>
<dbReference type="Proteomes" id="UP001595833">
    <property type="component" value="Unassembled WGS sequence"/>
</dbReference>
<organism evidence="5 6">
    <name type="scientific">Saccharothrix xinjiangensis</name>
    <dbReference type="NCBI Taxonomy" id="204798"/>
    <lineage>
        <taxon>Bacteria</taxon>
        <taxon>Bacillati</taxon>
        <taxon>Actinomycetota</taxon>
        <taxon>Actinomycetes</taxon>
        <taxon>Pseudonocardiales</taxon>
        <taxon>Pseudonocardiaceae</taxon>
        <taxon>Saccharothrix</taxon>
    </lineage>
</organism>